<protein>
    <recommendedName>
        <fullName evidence="4">Cobalamin-independent methionine synthase MetE C-terminal/archaeal domain-containing protein</fullName>
    </recommendedName>
</protein>
<accession>A0A9X1LYZ1</accession>
<dbReference type="RefSeq" id="WP_227906427.1">
    <property type="nucleotide sequence ID" value="NZ_CP095461.1"/>
</dbReference>
<dbReference type="InterPro" id="IPR038071">
    <property type="entry name" value="UROD/MetE-like_sf"/>
</dbReference>
<feature type="region of interest" description="Disordered" evidence="1">
    <location>
        <begin position="1"/>
        <end position="34"/>
    </location>
</feature>
<reference evidence="2" key="1">
    <citation type="submission" date="2021-10" db="EMBL/GenBank/DDBJ databases">
        <title>Novel species in genus Arthrobacter.</title>
        <authorList>
            <person name="Liu Y."/>
        </authorList>
    </citation>
    <scope>NUCLEOTIDE SEQUENCE</scope>
    <source>
        <strain evidence="2">Zg-Y809</strain>
    </source>
</reference>
<dbReference type="Proteomes" id="UP001139264">
    <property type="component" value="Unassembled WGS sequence"/>
</dbReference>
<sequence>MQQDSKQTDSNQSESNPSETSTVTATALGTWPGSDPVEATRIIRGELGDPHLPFLVQLPARGPGADALGRTAALLVDLAVDLQPHGWRLVPRPGKDHRRAVSLLGQDLNALADVVGAEESPGKQLKISLRGPLSLAAGLYLHNGERALSDAGARRELLQSLTAGAVDFVARARTAAPDAGIIVQLDEPDIADVLGGTIPTASGYRTLRSVPAAEVSSAWAQIVEALSGAGAEQVILRLPEAARSAALRPGAQTPFALALGAGASGAALPAAGLTGADWEAIAEAVENGKTLWLGILPEPVGNEEPRQVKALVQDVLRPWTKIGLPANALPALRLTPAAELAEASPSSARKVLGRLTQAAEALSQVAAES</sequence>
<evidence type="ECO:0000313" key="3">
    <source>
        <dbReference type="Proteomes" id="UP001139264"/>
    </source>
</evidence>
<dbReference type="SUPFAM" id="SSF51726">
    <property type="entry name" value="UROD/MetE-like"/>
    <property type="match status" value="1"/>
</dbReference>
<evidence type="ECO:0008006" key="4">
    <source>
        <dbReference type="Google" id="ProtNLM"/>
    </source>
</evidence>
<dbReference type="EMBL" id="JAJFZP010000003">
    <property type="protein sequence ID" value="MCC3267976.1"/>
    <property type="molecule type" value="Genomic_DNA"/>
</dbReference>
<evidence type="ECO:0000313" key="2">
    <source>
        <dbReference type="EMBL" id="MCC3267976.1"/>
    </source>
</evidence>
<comment type="caution">
    <text evidence="2">The sequence shown here is derived from an EMBL/GenBank/DDBJ whole genome shotgun (WGS) entry which is preliminary data.</text>
</comment>
<organism evidence="2 3">
    <name type="scientific">Arthrobacter gengyunqii</name>
    <dbReference type="NCBI Taxonomy" id="2886940"/>
    <lineage>
        <taxon>Bacteria</taxon>
        <taxon>Bacillati</taxon>
        <taxon>Actinomycetota</taxon>
        <taxon>Actinomycetes</taxon>
        <taxon>Micrococcales</taxon>
        <taxon>Micrococcaceae</taxon>
        <taxon>Arthrobacter</taxon>
    </lineage>
</organism>
<gene>
    <name evidence="2" type="ORF">LJ751_01185</name>
</gene>
<evidence type="ECO:0000256" key="1">
    <source>
        <dbReference type="SAM" id="MobiDB-lite"/>
    </source>
</evidence>
<name>A0A9X1LYZ1_9MICC</name>
<feature type="compositionally biased region" description="Polar residues" evidence="1">
    <location>
        <begin position="1"/>
        <end position="27"/>
    </location>
</feature>
<dbReference type="Gene3D" id="3.20.20.210">
    <property type="match status" value="1"/>
</dbReference>
<dbReference type="AlphaFoldDB" id="A0A9X1LYZ1"/>
<proteinExistence type="predicted"/>